<name>A0ABS9C7Y6_9FLAO</name>
<protein>
    <submittedName>
        <fullName evidence="2">Uncharacterized protein</fullName>
    </submittedName>
</protein>
<evidence type="ECO:0000313" key="2">
    <source>
        <dbReference type="EMBL" id="MCF2220697.1"/>
    </source>
</evidence>
<gene>
    <name evidence="2" type="ORF">H9Q08_15530</name>
</gene>
<keyword evidence="3" id="KW-1185">Reference proteome</keyword>
<accession>A0ABS9C7Y6</accession>
<feature type="signal peptide" evidence="1">
    <location>
        <begin position="1"/>
        <end position="21"/>
    </location>
</feature>
<comment type="caution">
    <text evidence="2">The sequence shown here is derived from an EMBL/GenBank/DDBJ whole genome shotgun (WGS) entry which is preliminary data.</text>
</comment>
<dbReference type="EMBL" id="JACSGT010000002">
    <property type="protein sequence ID" value="MCF2220697.1"/>
    <property type="molecule type" value="Genomic_DNA"/>
</dbReference>
<evidence type="ECO:0000256" key="1">
    <source>
        <dbReference type="SAM" id="SignalP"/>
    </source>
</evidence>
<reference evidence="2" key="1">
    <citation type="submission" date="2021-08" db="EMBL/GenBank/DDBJ databases">
        <title>Complete genome sequence of Chryseobacterium sp strain PS-8.</title>
        <authorList>
            <person name="Das S.K."/>
        </authorList>
    </citation>
    <scope>NUCLEOTIDE SEQUENCE</scope>
    <source>
        <strain evidence="2">PS-8</strain>
    </source>
</reference>
<keyword evidence="1" id="KW-0732">Signal</keyword>
<feature type="chain" id="PRO_5046152523" evidence="1">
    <location>
        <begin position="22"/>
        <end position="210"/>
    </location>
</feature>
<dbReference type="Proteomes" id="UP001430374">
    <property type="component" value="Unassembled WGS sequence"/>
</dbReference>
<proteinExistence type="predicted"/>
<organism evidence="2 3">
    <name type="scientific">Chryseobacterium indicum</name>
    <dbReference type="NCBI Taxonomy" id="2766954"/>
    <lineage>
        <taxon>Bacteria</taxon>
        <taxon>Pseudomonadati</taxon>
        <taxon>Bacteroidota</taxon>
        <taxon>Flavobacteriia</taxon>
        <taxon>Flavobacteriales</taxon>
        <taxon>Weeksellaceae</taxon>
        <taxon>Chryseobacterium group</taxon>
        <taxon>Chryseobacterium</taxon>
    </lineage>
</organism>
<sequence>MKSFVFLLLLLLLFIPILSFAQDKDKIANFINDIYGNNYYFLNNNPRSIVFDELDEDWEEVLSKEEIEAYKVALKSQTINFDWKDFPLKKAIFCTNGSPIISEKNIPIDLITFVSKKLTKYKQKEIFNTSTYTIFYNGKELTEEKKKKLYSEFLKKFDKKKKNDIRSFSQPIFFGNNYVLMTESSELERKTCVFKLETNIWILSCNKTIR</sequence>
<evidence type="ECO:0000313" key="3">
    <source>
        <dbReference type="Proteomes" id="UP001430374"/>
    </source>
</evidence>
<dbReference type="RefSeq" id="WP_235132110.1">
    <property type="nucleotide sequence ID" value="NZ_JACSGT010000002.1"/>
</dbReference>